<comment type="similarity">
    <text evidence="1">Belongs to the methyltransferase superfamily. LaeA methyltransferase family.</text>
</comment>
<sequence>MESSSSPSFQTTLRYRCSGSSSSASVLITSQKILDVGTGTGAWAIEVGETHPHALVVGIDLSPIQPQHVPPNVEFQIDDFNEPWTFKDNSLDYINMRFLTGSVRDWRFLVGEAYRCLKEGGILESSEPSFLIESDDGTVNAESCWYWWSRVFEQYGAQTGQTFSVVQEGIQRRALEEAHFSDIQEFDYKIPIGSWPRDEEYRWLGRCAQSAIEKDALGFLLRPCTSAGWDVGHIENYLAALKAEMGSGLTHPWFLFKKVRGRKVPSSSVVQ</sequence>
<dbReference type="Gene3D" id="3.40.50.150">
    <property type="entry name" value="Vaccinia Virus protein VP39"/>
    <property type="match status" value="1"/>
</dbReference>
<dbReference type="Proteomes" id="UP001169217">
    <property type="component" value="Unassembled WGS sequence"/>
</dbReference>
<reference evidence="2" key="1">
    <citation type="submission" date="2023-04" db="EMBL/GenBank/DDBJ databases">
        <title>Colletotrichum limetticola genome sequence.</title>
        <authorList>
            <person name="Baroncelli R."/>
        </authorList>
    </citation>
    <scope>NUCLEOTIDE SEQUENCE</scope>
    <source>
        <strain evidence="2">KLA-Anderson</strain>
    </source>
</reference>
<evidence type="ECO:0000256" key="1">
    <source>
        <dbReference type="ARBA" id="ARBA00038158"/>
    </source>
</evidence>
<accession>A0ABQ9P7X0</accession>
<proteinExistence type="inferred from homology"/>
<dbReference type="CDD" id="cd02440">
    <property type="entry name" value="AdoMet_MTases"/>
    <property type="match status" value="1"/>
</dbReference>
<evidence type="ECO:0000313" key="3">
    <source>
        <dbReference type="Proteomes" id="UP001169217"/>
    </source>
</evidence>
<gene>
    <name evidence="2" type="ORF">CLIM01_14922</name>
</gene>
<dbReference type="SUPFAM" id="SSF53335">
    <property type="entry name" value="S-adenosyl-L-methionine-dependent methyltransferases"/>
    <property type="match status" value="1"/>
</dbReference>
<keyword evidence="3" id="KW-1185">Reference proteome</keyword>
<dbReference type="InterPro" id="IPR029063">
    <property type="entry name" value="SAM-dependent_MTases_sf"/>
</dbReference>
<organism evidence="2 3">
    <name type="scientific">Colletotrichum limetticola</name>
    <dbReference type="NCBI Taxonomy" id="1209924"/>
    <lineage>
        <taxon>Eukaryota</taxon>
        <taxon>Fungi</taxon>
        <taxon>Dikarya</taxon>
        <taxon>Ascomycota</taxon>
        <taxon>Pezizomycotina</taxon>
        <taxon>Sordariomycetes</taxon>
        <taxon>Hypocreomycetidae</taxon>
        <taxon>Glomerellales</taxon>
        <taxon>Glomerellaceae</taxon>
        <taxon>Colletotrichum</taxon>
        <taxon>Colletotrichum acutatum species complex</taxon>
    </lineage>
</organism>
<protein>
    <submittedName>
        <fullName evidence="2">S-adenosyl-L-methionine-dependent</fullName>
    </submittedName>
</protein>
<dbReference type="EMBL" id="JARUPT010001133">
    <property type="protein sequence ID" value="KAK0367721.1"/>
    <property type="molecule type" value="Genomic_DNA"/>
</dbReference>
<comment type="caution">
    <text evidence="2">The sequence shown here is derived from an EMBL/GenBank/DDBJ whole genome shotgun (WGS) entry which is preliminary data.</text>
</comment>
<dbReference type="PANTHER" id="PTHR43591:SF10">
    <property type="entry name" value="ABC TRANSMEMBRANE TYPE-1 DOMAIN-CONTAINING PROTEIN-RELATED"/>
    <property type="match status" value="1"/>
</dbReference>
<evidence type="ECO:0000313" key="2">
    <source>
        <dbReference type="EMBL" id="KAK0367721.1"/>
    </source>
</evidence>
<dbReference type="Pfam" id="PF13489">
    <property type="entry name" value="Methyltransf_23"/>
    <property type="match status" value="1"/>
</dbReference>
<dbReference type="PANTHER" id="PTHR43591">
    <property type="entry name" value="METHYLTRANSFERASE"/>
    <property type="match status" value="1"/>
</dbReference>
<name>A0ABQ9P7X0_9PEZI</name>